<protein>
    <recommendedName>
        <fullName evidence="4">Mobilization protein</fullName>
    </recommendedName>
</protein>
<reference evidence="2" key="1">
    <citation type="submission" date="2022-12" db="EMBL/GenBank/DDBJ databases">
        <authorList>
            <person name="Bing R.G."/>
            <person name="Willard D.J."/>
            <person name="Manesh M.J.H."/>
            <person name="Laemthong T."/>
            <person name="Crosby J.R."/>
            <person name="Kelly R.M."/>
        </authorList>
    </citation>
    <scope>NUCLEOTIDE SEQUENCE</scope>
    <source>
        <strain evidence="2">DSM 8990</strain>
    </source>
</reference>
<keyword evidence="1" id="KW-0175">Coiled coil</keyword>
<keyword evidence="3" id="KW-1185">Reference proteome</keyword>
<organism evidence="2 3">
    <name type="scientific">Caldicellulosiruptor morganii</name>
    <dbReference type="NCBI Taxonomy" id="1387555"/>
    <lineage>
        <taxon>Bacteria</taxon>
        <taxon>Bacillati</taxon>
        <taxon>Bacillota</taxon>
        <taxon>Bacillota incertae sedis</taxon>
        <taxon>Caldicellulosiruptorales</taxon>
        <taxon>Caldicellulosiruptoraceae</taxon>
        <taxon>Caldicellulosiruptor</taxon>
    </lineage>
</organism>
<proteinExistence type="predicted"/>
<sequence length="86" mass="10117">MAKNLEEKLKNIDEKISQLKAQKQLIQNKLKEQERKKRTKKLIEIGAIFYSAGIKDQEPASKVKELILTYILQEVFIFCKMEMNCD</sequence>
<dbReference type="EMBL" id="CP113865">
    <property type="protein sequence ID" value="WAM33810.1"/>
    <property type="molecule type" value="Genomic_DNA"/>
</dbReference>
<evidence type="ECO:0008006" key="4">
    <source>
        <dbReference type="Google" id="ProtNLM"/>
    </source>
</evidence>
<evidence type="ECO:0000256" key="1">
    <source>
        <dbReference type="SAM" id="Coils"/>
    </source>
</evidence>
<evidence type="ECO:0000313" key="2">
    <source>
        <dbReference type="EMBL" id="WAM33810.1"/>
    </source>
</evidence>
<dbReference type="Proteomes" id="UP001164909">
    <property type="component" value="Chromosome"/>
</dbReference>
<accession>A0ABY7BPV8</accession>
<feature type="coiled-coil region" evidence="1">
    <location>
        <begin position="2"/>
        <end position="36"/>
    </location>
</feature>
<evidence type="ECO:0000313" key="3">
    <source>
        <dbReference type="Proteomes" id="UP001164909"/>
    </source>
</evidence>
<gene>
    <name evidence="2" type="ORF">OTK00_002354</name>
</gene>
<dbReference type="RefSeq" id="WP_045168668.1">
    <property type="nucleotide sequence ID" value="NZ_CP113865.1"/>
</dbReference>
<name>A0ABY7BPV8_9FIRM</name>